<organism evidence="7 8">
    <name type="scientific">Flagellimonas flava</name>
    <dbReference type="NCBI Taxonomy" id="570519"/>
    <lineage>
        <taxon>Bacteria</taxon>
        <taxon>Pseudomonadati</taxon>
        <taxon>Bacteroidota</taxon>
        <taxon>Flavobacteriia</taxon>
        <taxon>Flavobacteriales</taxon>
        <taxon>Flavobacteriaceae</taxon>
        <taxon>Flagellimonas</taxon>
    </lineage>
</organism>
<dbReference type="RefSeq" id="WP_073176855.1">
    <property type="nucleotide sequence ID" value="NZ_FQWL01000001.1"/>
</dbReference>
<keyword evidence="3 5" id="KW-1133">Transmembrane helix</keyword>
<feature type="transmembrane region" description="Helical" evidence="5">
    <location>
        <begin position="19"/>
        <end position="38"/>
    </location>
</feature>
<dbReference type="AlphaFoldDB" id="A0A1M5IZE6"/>
<keyword evidence="8" id="KW-1185">Reference proteome</keyword>
<keyword evidence="4 5" id="KW-0472">Membrane</keyword>
<feature type="transmembrane region" description="Helical" evidence="5">
    <location>
        <begin position="50"/>
        <end position="70"/>
    </location>
</feature>
<dbReference type="GO" id="GO:0008610">
    <property type="term" value="P:lipid biosynthetic process"/>
    <property type="evidence" value="ECO:0007669"/>
    <property type="project" value="InterPro"/>
</dbReference>
<name>A0A1M5IZE6_9FLAO</name>
<dbReference type="InterPro" id="IPR050307">
    <property type="entry name" value="Sterol_Desaturase_Related"/>
</dbReference>
<evidence type="ECO:0000256" key="2">
    <source>
        <dbReference type="ARBA" id="ARBA00022692"/>
    </source>
</evidence>
<dbReference type="STRING" id="570519.SAMN04488116_1025"/>
<evidence type="ECO:0000256" key="3">
    <source>
        <dbReference type="ARBA" id="ARBA00022989"/>
    </source>
</evidence>
<proteinExistence type="predicted"/>
<evidence type="ECO:0000256" key="1">
    <source>
        <dbReference type="ARBA" id="ARBA00004370"/>
    </source>
</evidence>
<protein>
    <submittedName>
        <fullName evidence="7">Fatty acid hydroxylase superfamily protein</fullName>
    </submittedName>
</protein>
<evidence type="ECO:0000256" key="4">
    <source>
        <dbReference type="ARBA" id="ARBA00023136"/>
    </source>
</evidence>
<feature type="transmembrane region" description="Helical" evidence="5">
    <location>
        <begin position="82"/>
        <end position="105"/>
    </location>
</feature>
<gene>
    <name evidence="7" type="ORF">SAMN04488116_1025</name>
</gene>
<reference evidence="8" key="1">
    <citation type="submission" date="2016-11" db="EMBL/GenBank/DDBJ databases">
        <authorList>
            <person name="Varghese N."/>
            <person name="Submissions S."/>
        </authorList>
    </citation>
    <scope>NUCLEOTIDE SEQUENCE [LARGE SCALE GENOMIC DNA]</scope>
    <source>
        <strain evidence="8">DSM 22638</strain>
    </source>
</reference>
<dbReference type="Proteomes" id="UP000184532">
    <property type="component" value="Unassembled WGS sequence"/>
</dbReference>
<feature type="domain" description="Fatty acid hydroxylase" evidence="6">
    <location>
        <begin position="92"/>
        <end position="223"/>
    </location>
</feature>
<comment type="subcellular location">
    <subcellularLocation>
        <location evidence="1">Membrane</location>
    </subcellularLocation>
</comment>
<dbReference type="EMBL" id="FQWL01000001">
    <property type="protein sequence ID" value="SHG33692.1"/>
    <property type="molecule type" value="Genomic_DNA"/>
</dbReference>
<sequence length="259" mass="29900">MESILQNLPNPWEVLVDPISLIVLGMYGVLMLWEGLFPARPLPKMKNWKLRGLTSFAVFFYLSTYFPLIWDTYLIEYQIFDLTSLGAGWGAFVGVMIYEFALYVWHRSMHKNDKLWKVFHQMHHSAERMDSYGAFYFSPMDMIGFTLLGSLCLVVVAGFTPEATTLFILITTFLGIFQHSNIKTPAWLGYIIQRPEAHTVHHAKGVHAFNYSDIPLFDIIFGTFKNPKSYEHETGFYHGASAKIWDMITFKDVNKKKTA</sequence>
<feature type="transmembrane region" description="Helical" evidence="5">
    <location>
        <begin position="163"/>
        <end position="182"/>
    </location>
</feature>
<dbReference type="GO" id="GO:0005506">
    <property type="term" value="F:iron ion binding"/>
    <property type="evidence" value="ECO:0007669"/>
    <property type="project" value="InterPro"/>
</dbReference>
<evidence type="ECO:0000259" key="6">
    <source>
        <dbReference type="Pfam" id="PF04116"/>
    </source>
</evidence>
<dbReference type="Pfam" id="PF04116">
    <property type="entry name" value="FA_hydroxylase"/>
    <property type="match status" value="1"/>
</dbReference>
<evidence type="ECO:0000313" key="7">
    <source>
        <dbReference type="EMBL" id="SHG33692.1"/>
    </source>
</evidence>
<feature type="transmembrane region" description="Helical" evidence="5">
    <location>
        <begin position="134"/>
        <end position="157"/>
    </location>
</feature>
<dbReference type="InterPro" id="IPR006694">
    <property type="entry name" value="Fatty_acid_hydroxylase"/>
</dbReference>
<evidence type="ECO:0000313" key="8">
    <source>
        <dbReference type="Proteomes" id="UP000184532"/>
    </source>
</evidence>
<dbReference type="GO" id="GO:0016020">
    <property type="term" value="C:membrane"/>
    <property type="evidence" value="ECO:0007669"/>
    <property type="project" value="UniProtKB-SubCell"/>
</dbReference>
<accession>A0A1M5IZE6</accession>
<dbReference type="GO" id="GO:0016491">
    <property type="term" value="F:oxidoreductase activity"/>
    <property type="evidence" value="ECO:0007669"/>
    <property type="project" value="InterPro"/>
</dbReference>
<keyword evidence="2 5" id="KW-0812">Transmembrane</keyword>
<dbReference type="PANTHER" id="PTHR11863">
    <property type="entry name" value="STEROL DESATURASE"/>
    <property type="match status" value="1"/>
</dbReference>
<evidence type="ECO:0000256" key="5">
    <source>
        <dbReference type="SAM" id="Phobius"/>
    </source>
</evidence>